<feature type="non-terminal residue" evidence="1">
    <location>
        <position position="67"/>
    </location>
</feature>
<gene>
    <name evidence="1" type="ORF">ACFQ07_12430</name>
</gene>
<keyword evidence="2" id="KW-1185">Reference proteome</keyword>
<protein>
    <submittedName>
        <fullName evidence="1">Glycosyl transferase</fullName>
    </submittedName>
</protein>
<reference evidence="2" key="1">
    <citation type="journal article" date="2019" name="Int. J. Syst. Evol. Microbiol.">
        <title>The Global Catalogue of Microorganisms (GCM) 10K type strain sequencing project: providing services to taxonomists for standard genome sequencing and annotation.</title>
        <authorList>
            <consortium name="The Broad Institute Genomics Platform"/>
            <consortium name="The Broad Institute Genome Sequencing Center for Infectious Disease"/>
            <person name="Wu L."/>
            <person name="Ma J."/>
        </authorList>
    </citation>
    <scope>NUCLEOTIDE SEQUENCE [LARGE SCALE GENOMIC DNA]</scope>
    <source>
        <strain evidence="2">JCM 31696</strain>
    </source>
</reference>
<sequence>MTVYGGDREEYVRTAFRSAVHDQSLRPDQVVLVQDGPVPGPLAECLRELIRSSPVEVTFVELRDNRG</sequence>
<organism evidence="1 2">
    <name type="scientific">Actinomadura adrarensis</name>
    <dbReference type="NCBI Taxonomy" id="1819600"/>
    <lineage>
        <taxon>Bacteria</taxon>
        <taxon>Bacillati</taxon>
        <taxon>Actinomycetota</taxon>
        <taxon>Actinomycetes</taxon>
        <taxon>Streptosporangiales</taxon>
        <taxon>Thermomonosporaceae</taxon>
        <taxon>Actinomadura</taxon>
    </lineage>
</organism>
<proteinExistence type="predicted"/>
<dbReference type="GO" id="GO:0016740">
    <property type="term" value="F:transferase activity"/>
    <property type="evidence" value="ECO:0007669"/>
    <property type="project" value="UniProtKB-KW"/>
</dbReference>
<keyword evidence="1" id="KW-0808">Transferase</keyword>
<name>A0ABW3CHL7_9ACTN</name>
<dbReference type="Proteomes" id="UP001597083">
    <property type="component" value="Unassembled WGS sequence"/>
</dbReference>
<dbReference type="EMBL" id="JBHTIR010001833">
    <property type="protein sequence ID" value="MFD0853037.1"/>
    <property type="molecule type" value="Genomic_DNA"/>
</dbReference>
<accession>A0ABW3CHL7</accession>
<comment type="caution">
    <text evidence="1">The sequence shown here is derived from an EMBL/GenBank/DDBJ whole genome shotgun (WGS) entry which is preliminary data.</text>
</comment>
<evidence type="ECO:0000313" key="2">
    <source>
        <dbReference type="Proteomes" id="UP001597083"/>
    </source>
</evidence>
<evidence type="ECO:0000313" key="1">
    <source>
        <dbReference type="EMBL" id="MFD0853037.1"/>
    </source>
</evidence>